<evidence type="ECO:0000313" key="3">
    <source>
        <dbReference type="EMBL" id="KAL3657817.1"/>
    </source>
</evidence>
<gene>
    <name evidence="3" type="ORF">V7S43_017196</name>
</gene>
<protein>
    <submittedName>
        <fullName evidence="3">Uncharacterized protein</fullName>
    </submittedName>
</protein>
<feature type="transmembrane region" description="Helical" evidence="2">
    <location>
        <begin position="308"/>
        <end position="325"/>
    </location>
</feature>
<dbReference type="EMBL" id="JBIMZQ010000060">
    <property type="protein sequence ID" value="KAL3657817.1"/>
    <property type="molecule type" value="Genomic_DNA"/>
</dbReference>
<evidence type="ECO:0000256" key="1">
    <source>
        <dbReference type="SAM" id="MobiDB-lite"/>
    </source>
</evidence>
<keyword evidence="2" id="KW-0472">Membrane</keyword>
<keyword evidence="4" id="KW-1185">Reference proteome</keyword>
<feature type="compositionally biased region" description="Pro residues" evidence="1">
    <location>
        <begin position="24"/>
        <end position="36"/>
    </location>
</feature>
<evidence type="ECO:0000313" key="4">
    <source>
        <dbReference type="Proteomes" id="UP001632037"/>
    </source>
</evidence>
<feature type="region of interest" description="Disordered" evidence="1">
    <location>
        <begin position="1"/>
        <end position="54"/>
    </location>
</feature>
<reference evidence="3 4" key="1">
    <citation type="submission" date="2024-09" db="EMBL/GenBank/DDBJ databases">
        <title>Genome sequencing and assembly of Phytophthora oleae, isolate VK10A, causative agent of rot of olive drupes.</title>
        <authorList>
            <person name="Conti Taguali S."/>
            <person name="Riolo M."/>
            <person name="La Spada F."/>
            <person name="Cacciola S.O."/>
            <person name="Dionisio G."/>
        </authorList>
    </citation>
    <scope>NUCLEOTIDE SEQUENCE [LARGE SCALE GENOMIC DNA]</scope>
    <source>
        <strain evidence="3 4">VK10A</strain>
    </source>
</reference>
<keyword evidence="2" id="KW-1133">Transmembrane helix</keyword>
<evidence type="ECO:0000256" key="2">
    <source>
        <dbReference type="SAM" id="Phobius"/>
    </source>
</evidence>
<feature type="compositionally biased region" description="Acidic residues" evidence="1">
    <location>
        <begin position="233"/>
        <end position="242"/>
    </location>
</feature>
<keyword evidence="2" id="KW-0812">Transmembrane</keyword>
<sequence length="326" mass="35707">MPTKQQTPQKPKQPTAPSFIPRTPVFPPLPPLPPPDTCISPKTTRKASASVDPRPRLFGVKITNLLGAHEGSSNAQRADHKAPRSLAMAAAQRYFHQYQYHSHSGNKAQVAREESMNDKGCNLPAEGPTVPKAQDCPKKSPVQPGCSIWSVTPEELAELAKEMAATKMVSTELGRKLTYAEASKRNLAGSADDRAVQKTEVTEVDQPVRVFKKYYGLPDIPSYDPPNSMDTADTLEEKDTSEEPAGSFSKNVSSTALQYSQLLGLSADTPTFYPRQTDTNDVIRVALGLHSQLKASLTSKKVAPHMDWWPAITYCFLSVVIFLMAN</sequence>
<feature type="compositionally biased region" description="Low complexity" evidence="1">
    <location>
        <begin position="1"/>
        <end position="15"/>
    </location>
</feature>
<proteinExistence type="predicted"/>
<name>A0ABD3EVU2_9STRA</name>
<accession>A0ABD3EVU2</accession>
<organism evidence="3 4">
    <name type="scientific">Phytophthora oleae</name>
    <dbReference type="NCBI Taxonomy" id="2107226"/>
    <lineage>
        <taxon>Eukaryota</taxon>
        <taxon>Sar</taxon>
        <taxon>Stramenopiles</taxon>
        <taxon>Oomycota</taxon>
        <taxon>Peronosporomycetes</taxon>
        <taxon>Peronosporales</taxon>
        <taxon>Peronosporaceae</taxon>
        <taxon>Phytophthora</taxon>
    </lineage>
</organism>
<dbReference type="Proteomes" id="UP001632037">
    <property type="component" value="Unassembled WGS sequence"/>
</dbReference>
<comment type="caution">
    <text evidence="3">The sequence shown here is derived from an EMBL/GenBank/DDBJ whole genome shotgun (WGS) entry which is preliminary data.</text>
</comment>
<feature type="region of interest" description="Disordered" evidence="1">
    <location>
        <begin position="221"/>
        <end position="250"/>
    </location>
</feature>
<dbReference type="AlphaFoldDB" id="A0ABD3EVU2"/>